<dbReference type="SUPFAM" id="SSF55486">
    <property type="entry name" value="Metalloproteases ('zincins'), catalytic domain"/>
    <property type="match status" value="1"/>
</dbReference>
<evidence type="ECO:0000256" key="6">
    <source>
        <dbReference type="SAM" id="SignalP"/>
    </source>
</evidence>
<keyword evidence="6" id="KW-0732">Signal</keyword>
<evidence type="ECO:0000313" key="8">
    <source>
        <dbReference type="Proteomes" id="UP000249341"/>
    </source>
</evidence>
<keyword evidence="3" id="KW-1133">Transmembrane helix</keyword>
<dbReference type="OrthoDB" id="5168289at2"/>
<proteinExistence type="predicted"/>
<feature type="chain" id="PRO_5016317248" evidence="6">
    <location>
        <begin position="22"/>
        <end position="470"/>
    </location>
</feature>
<dbReference type="GO" id="GO:0016020">
    <property type="term" value="C:membrane"/>
    <property type="evidence" value="ECO:0007669"/>
    <property type="project" value="UniProtKB-SubCell"/>
</dbReference>
<evidence type="ECO:0000313" key="7">
    <source>
        <dbReference type="EMBL" id="RAK42901.1"/>
    </source>
</evidence>
<dbReference type="EMBL" id="QLMJ01000001">
    <property type="protein sequence ID" value="RAK42901.1"/>
    <property type="molecule type" value="Genomic_DNA"/>
</dbReference>
<keyword evidence="4" id="KW-0472">Membrane</keyword>
<keyword evidence="7" id="KW-0482">Metalloprotease</keyword>
<comment type="caution">
    <text evidence="7">The sequence shown here is derived from an EMBL/GenBank/DDBJ whole genome shotgun (WGS) entry which is preliminary data.</text>
</comment>
<comment type="subcellular location">
    <subcellularLocation>
        <location evidence="1">Membrane</location>
        <topology evidence="1">Single-pass membrane protein</topology>
    </subcellularLocation>
</comment>
<sequence>MISLWKGSLAAALMLLIAACGDEPTTRPADFVNGPWTPTLVAGLTVTDGPSGLKPAGPAAQSQAENGDGGPADQLALAALDDVQAYWIDAFPRAFDAEYRPIRRVVSYDSATGGGQLCGVDTAGLVNAFYCSDDTVAWDRGVLLPDLQEQFGELAVVTVLAHEVGHAVASRLGDAGEGTASIVKEQQADCYTGAFFRSVAEGDADRFEVSTGPGLNQVLATLFAIRDSAGRSFDADGAHGNAFDRVTAFQKGFGEGPPRCRAIDEAEIADRITQQSSAQDGDADSQGADLGIGFDELADLETTLREAFQPLNEGRIDVDAAPCDGTEKTSPVSYCPGTDTVAVDLPELRRVGAAAQDGGFGDFAAFAEVASRFSLSVQQAAGLSLEGLLAAQRTACLTGAWAATIQADQQKALRLSPGDLDEAVAEMLTAESLIASDVSGASVPSGFARVKAFRDGFTAGIDNACAKQYR</sequence>
<evidence type="ECO:0000256" key="2">
    <source>
        <dbReference type="ARBA" id="ARBA00022692"/>
    </source>
</evidence>
<name>A0A327ZKW5_9ACTN</name>
<keyword evidence="7" id="KW-0645">Protease</keyword>
<dbReference type="GO" id="GO:0008237">
    <property type="term" value="F:metallopeptidase activity"/>
    <property type="evidence" value="ECO:0007669"/>
    <property type="project" value="UniProtKB-KW"/>
</dbReference>
<feature type="region of interest" description="Disordered" evidence="5">
    <location>
        <begin position="52"/>
        <end position="71"/>
    </location>
</feature>
<accession>A0A327ZKW5</accession>
<dbReference type="AlphaFoldDB" id="A0A327ZKW5"/>
<keyword evidence="7" id="KW-0378">Hydrolase</keyword>
<evidence type="ECO:0000256" key="3">
    <source>
        <dbReference type="ARBA" id="ARBA00022989"/>
    </source>
</evidence>
<reference evidence="7 8" key="1">
    <citation type="submission" date="2018-06" db="EMBL/GenBank/DDBJ databases">
        <title>Genomic Encyclopedia of Type Strains, Phase III (KMG-III): the genomes of soil and plant-associated and newly described type strains.</title>
        <authorList>
            <person name="Whitman W."/>
        </authorList>
    </citation>
    <scope>NUCLEOTIDE SEQUENCE [LARGE SCALE GENOMIC DNA]</scope>
    <source>
        <strain evidence="7 8">CGMCC 4.7090</strain>
    </source>
</reference>
<dbReference type="PROSITE" id="PS51257">
    <property type="entry name" value="PROKAR_LIPOPROTEIN"/>
    <property type="match status" value="1"/>
</dbReference>
<evidence type="ECO:0000256" key="4">
    <source>
        <dbReference type="ARBA" id="ARBA00023136"/>
    </source>
</evidence>
<evidence type="ECO:0000256" key="5">
    <source>
        <dbReference type="SAM" id="MobiDB-lite"/>
    </source>
</evidence>
<keyword evidence="8" id="KW-1185">Reference proteome</keyword>
<gene>
    <name evidence="7" type="ORF">B0I29_10131</name>
</gene>
<feature type="signal peptide" evidence="6">
    <location>
        <begin position="1"/>
        <end position="21"/>
    </location>
</feature>
<dbReference type="Proteomes" id="UP000249341">
    <property type="component" value="Unassembled WGS sequence"/>
</dbReference>
<keyword evidence="2" id="KW-0812">Transmembrane</keyword>
<organism evidence="7 8">
    <name type="scientific">Actinoplanes lutulentus</name>
    <dbReference type="NCBI Taxonomy" id="1287878"/>
    <lineage>
        <taxon>Bacteria</taxon>
        <taxon>Bacillati</taxon>
        <taxon>Actinomycetota</taxon>
        <taxon>Actinomycetes</taxon>
        <taxon>Micromonosporales</taxon>
        <taxon>Micromonosporaceae</taxon>
        <taxon>Actinoplanes</taxon>
    </lineage>
</organism>
<dbReference type="PANTHER" id="PTHR30168">
    <property type="entry name" value="PUTATIVE MEMBRANE PROTEIN YPFJ"/>
    <property type="match status" value="1"/>
</dbReference>
<dbReference type="PANTHER" id="PTHR30168:SF0">
    <property type="entry name" value="INNER MEMBRANE PROTEIN"/>
    <property type="match status" value="1"/>
</dbReference>
<dbReference type="Pfam" id="PF04228">
    <property type="entry name" value="Zn_peptidase"/>
    <property type="match status" value="1"/>
</dbReference>
<evidence type="ECO:0000256" key="1">
    <source>
        <dbReference type="ARBA" id="ARBA00004167"/>
    </source>
</evidence>
<dbReference type="InterPro" id="IPR007343">
    <property type="entry name" value="Uncharacterised_pept_Zn_put"/>
</dbReference>
<protein>
    <submittedName>
        <fullName evidence="7">Putative metalloprotease</fullName>
    </submittedName>
</protein>
<dbReference type="GO" id="GO:0006508">
    <property type="term" value="P:proteolysis"/>
    <property type="evidence" value="ECO:0007669"/>
    <property type="project" value="UniProtKB-KW"/>
</dbReference>